<dbReference type="Gene3D" id="4.10.60.10">
    <property type="entry name" value="Zinc finger, CCHC-type"/>
    <property type="match status" value="1"/>
</dbReference>
<dbReference type="EMBL" id="BKCJ010520378">
    <property type="protein sequence ID" value="GFA94988.1"/>
    <property type="molecule type" value="Genomic_DNA"/>
</dbReference>
<dbReference type="SMART" id="SM00343">
    <property type="entry name" value="ZnF_C2HC"/>
    <property type="match status" value="1"/>
</dbReference>
<dbReference type="GO" id="GO:0006508">
    <property type="term" value="P:proteolysis"/>
    <property type="evidence" value="ECO:0007669"/>
    <property type="project" value="InterPro"/>
</dbReference>
<accession>A0A699KKY1</accession>
<dbReference type="Gene3D" id="3.10.10.10">
    <property type="entry name" value="HIV Type 1 Reverse Transcriptase, subunit A, domain 1"/>
    <property type="match status" value="1"/>
</dbReference>
<sequence>MAQRENARGITCFECGVQGHYKSDCPKLKNGNQENRAGNKNAVARAYAVGTARTNPNSNVVTGTFFLNNRYALILFDTGADRSFISTTFSSLFDIIPTTLDHGYDVELADGRIIWVFPEDLPGIPPTHQVEFQIDLIPGAAPVARAPYQVAPSDMKELSDQLKELADKGFIRHSSSPWGAPVLRVIEGFSKIAKSMTKLTQKKVKFDWGDKQEA</sequence>
<dbReference type="Pfam" id="PF00098">
    <property type="entry name" value="zf-CCHC"/>
    <property type="match status" value="1"/>
</dbReference>
<dbReference type="SUPFAM" id="SSF56672">
    <property type="entry name" value="DNA/RNA polymerases"/>
    <property type="match status" value="1"/>
</dbReference>
<keyword evidence="3" id="KW-0548">Nucleotidyltransferase</keyword>
<dbReference type="GO" id="GO:0003964">
    <property type="term" value="F:RNA-directed DNA polymerase activity"/>
    <property type="evidence" value="ECO:0007669"/>
    <property type="project" value="UniProtKB-KW"/>
</dbReference>
<dbReference type="InterPro" id="IPR032567">
    <property type="entry name" value="RTL1-rel"/>
</dbReference>
<keyword evidence="1" id="KW-0863">Zinc-finger</keyword>
<comment type="caution">
    <text evidence="3">The sequence shown here is derived from an EMBL/GenBank/DDBJ whole genome shotgun (WGS) entry which is preliminary data.</text>
</comment>
<evidence type="ECO:0000313" key="3">
    <source>
        <dbReference type="EMBL" id="GFA94988.1"/>
    </source>
</evidence>
<keyword evidence="3" id="KW-0695">RNA-directed DNA polymerase</keyword>
<dbReference type="InterPro" id="IPR036875">
    <property type="entry name" value="Znf_CCHC_sf"/>
</dbReference>
<name>A0A699KKY1_TANCI</name>
<dbReference type="AlphaFoldDB" id="A0A699KKY1"/>
<reference evidence="3" key="1">
    <citation type="journal article" date="2019" name="Sci. Rep.">
        <title>Draft genome of Tanacetum cinerariifolium, the natural source of mosquito coil.</title>
        <authorList>
            <person name="Yamashiro T."/>
            <person name="Shiraishi A."/>
            <person name="Satake H."/>
            <person name="Nakayama K."/>
        </authorList>
    </citation>
    <scope>NUCLEOTIDE SEQUENCE</scope>
</reference>
<dbReference type="Pfam" id="PF08284">
    <property type="entry name" value="RVP_2"/>
    <property type="match status" value="1"/>
</dbReference>
<dbReference type="GO" id="GO:0008270">
    <property type="term" value="F:zinc ion binding"/>
    <property type="evidence" value="ECO:0007669"/>
    <property type="project" value="UniProtKB-KW"/>
</dbReference>
<gene>
    <name evidence="3" type="ORF">Tci_666960</name>
</gene>
<dbReference type="PROSITE" id="PS50158">
    <property type="entry name" value="ZF_CCHC"/>
    <property type="match status" value="1"/>
</dbReference>
<feature type="non-terminal residue" evidence="3">
    <location>
        <position position="214"/>
    </location>
</feature>
<dbReference type="GO" id="GO:0003676">
    <property type="term" value="F:nucleic acid binding"/>
    <property type="evidence" value="ECO:0007669"/>
    <property type="project" value="InterPro"/>
</dbReference>
<keyword evidence="3" id="KW-0808">Transferase</keyword>
<keyword evidence="1" id="KW-0479">Metal-binding</keyword>
<keyword evidence="1" id="KW-0862">Zinc</keyword>
<evidence type="ECO:0000256" key="1">
    <source>
        <dbReference type="PROSITE-ProRule" id="PRU00047"/>
    </source>
</evidence>
<dbReference type="PANTHER" id="PTHR15503">
    <property type="entry name" value="LDOC1 RELATED"/>
    <property type="match status" value="1"/>
</dbReference>
<dbReference type="InterPro" id="IPR001878">
    <property type="entry name" value="Znf_CCHC"/>
</dbReference>
<dbReference type="InterPro" id="IPR001969">
    <property type="entry name" value="Aspartic_peptidase_AS"/>
</dbReference>
<dbReference type="InterPro" id="IPR043502">
    <property type="entry name" value="DNA/RNA_pol_sf"/>
</dbReference>
<evidence type="ECO:0000259" key="2">
    <source>
        <dbReference type="PROSITE" id="PS50158"/>
    </source>
</evidence>
<dbReference type="SUPFAM" id="SSF57756">
    <property type="entry name" value="Retrovirus zinc finger-like domains"/>
    <property type="match status" value="1"/>
</dbReference>
<organism evidence="3">
    <name type="scientific">Tanacetum cinerariifolium</name>
    <name type="common">Dalmatian daisy</name>
    <name type="synonym">Chrysanthemum cinerariifolium</name>
    <dbReference type="NCBI Taxonomy" id="118510"/>
    <lineage>
        <taxon>Eukaryota</taxon>
        <taxon>Viridiplantae</taxon>
        <taxon>Streptophyta</taxon>
        <taxon>Embryophyta</taxon>
        <taxon>Tracheophyta</taxon>
        <taxon>Spermatophyta</taxon>
        <taxon>Magnoliopsida</taxon>
        <taxon>eudicotyledons</taxon>
        <taxon>Gunneridae</taxon>
        <taxon>Pentapetalae</taxon>
        <taxon>asterids</taxon>
        <taxon>campanulids</taxon>
        <taxon>Asterales</taxon>
        <taxon>Asteraceae</taxon>
        <taxon>Asteroideae</taxon>
        <taxon>Anthemideae</taxon>
        <taxon>Anthemidinae</taxon>
        <taxon>Tanacetum</taxon>
    </lineage>
</organism>
<dbReference type="GO" id="GO:0004190">
    <property type="term" value="F:aspartic-type endopeptidase activity"/>
    <property type="evidence" value="ECO:0007669"/>
    <property type="project" value="InterPro"/>
</dbReference>
<feature type="domain" description="CCHC-type" evidence="2">
    <location>
        <begin position="12"/>
        <end position="27"/>
    </location>
</feature>
<dbReference type="PROSITE" id="PS00141">
    <property type="entry name" value="ASP_PROTEASE"/>
    <property type="match status" value="1"/>
</dbReference>
<protein>
    <submittedName>
        <fullName evidence="3">Reverse transcriptase domain-containing protein</fullName>
    </submittedName>
</protein>
<proteinExistence type="predicted"/>
<dbReference type="PANTHER" id="PTHR15503:SF45">
    <property type="entry name" value="RNA-DIRECTED DNA POLYMERASE HOMOLOG"/>
    <property type="match status" value="1"/>
</dbReference>